<evidence type="ECO:0000313" key="2">
    <source>
        <dbReference type="EMBL" id="OBZ72842.1"/>
    </source>
</evidence>
<sequence>MSHFNRTIPPFANPHDASSSATQMSMMTELANRWASYRAQPPVEFTAHVSSVPAGSVRDSRVENLPVNLPVNYSQADPVLGSFADGGVPTMPAGHSAPVAWPDTSMHGSMNPARFGPDTYSASQATMFSSPGITAYTGAVNGVGLSTSIHTDMSLPIMYPGFDATLSDASIGHNGIHEQSTSAEVYAAPRSTVRSEPHSTSYAGVAHNAMSISTETYDVSQSPTSAAGTPVLTYTRSQPVTNSYSALPTPSYAGVEGVYELDTRISAYINVHSAPQPFAGPAGSHTDSRANAHSAPMSTFAETYVVLSPPPTCAEPRTTMYGGVSESGGSVPHSTLSAGQYSVFQPGAYPERHPDIFDDGSRAMMPTHVTHVNVDGVSEPVAYSMPPTTLSAGPAGSDGQHGVSQPGMPTHSNEHGAPQPVTYPTHRTLPPAGVSGAHTSPRANTHSPPRQLRTKRMELSCPPALEIALTARKLVPTAVPGPPVVSLLRTQHKVSDATSGLTISRRSTRTSCINVVDAKRR</sequence>
<proteinExistence type="predicted"/>
<feature type="region of interest" description="Disordered" evidence="1">
    <location>
        <begin position="387"/>
        <end position="416"/>
    </location>
</feature>
<evidence type="ECO:0000313" key="3">
    <source>
        <dbReference type="Proteomes" id="UP000092993"/>
    </source>
</evidence>
<dbReference type="AlphaFoldDB" id="A0A1C7M7P1"/>
<accession>A0A1C7M7P1</accession>
<organism evidence="2 3">
    <name type="scientific">Grifola frondosa</name>
    <name type="common">Maitake</name>
    <name type="synonym">Polyporus frondosus</name>
    <dbReference type="NCBI Taxonomy" id="5627"/>
    <lineage>
        <taxon>Eukaryota</taxon>
        <taxon>Fungi</taxon>
        <taxon>Dikarya</taxon>
        <taxon>Basidiomycota</taxon>
        <taxon>Agaricomycotina</taxon>
        <taxon>Agaricomycetes</taxon>
        <taxon>Polyporales</taxon>
        <taxon>Grifolaceae</taxon>
        <taxon>Grifola</taxon>
    </lineage>
</organism>
<reference evidence="2 3" key="1">
    <citation type="submission" date="2016-03" db="EMBL/GenBank/DDBJ databases">
        <title>Whole genome sequencing of Grifola frondosa 9006-11.</title>
        <authorList>
            <person name="Min B."/>
            <person name="Park H."/>
            <person name="Kim J.-G."/>
            <person name="Cho H."/>
            <person name="Oh Y.-L."/>
            <person name="Kong W.-S."/>
            <person name="Choi I.-G."/>
        </authorList>
    </citation>
    <scope>NUCLEOTIDE SEQUENCE [LARGE SCALE GENOMIC DNA]</scope>
    <source>
        <strain evidence="2 3">9006-11</strain>
    </source>
</reference>
<dbReference type="EMBL" id="LUGG01000007">
    <property type="protein sequence ID" value="OBZ72842.1"/>
    <property type="molecule type" value="Genomic_DNA"/>
</dbReference>
<gene>
    <name evidence="2" type="ORF">A0H81_07062</name>
</gene>
<keyword evidence="3" id="KW-1185">Reference proteome</keyword>
<comment type="caution">
    <text evidence="2">The sequence shown here is derived from an EMBL/GenBank/DDBJ whole genome shotgun (WGS) entry which is preliminary data.</text>
</comment>
<dbReference type="Proteomes" id="UP000092993">
    <property type="component" value="Unassembled WGS sequence"/>
</dbReference>
<evidence type="ECO:0000256" key="1">
    <source>
        <dbReference type="SAM" id="MobiDB-lite"/>
    </source>
</evidence>
<protein>
    <submittedName>
        <fullName evidence="2">Uncharacterized protein</fullName>
    </submittedName>
</protein>
<feature type="region of interest" description="Disordered" evidence="1">
    <location>
        <begin position="1"/>
        <end position="20"/>
    </location>
</feature>
<name>A0A1C7M7P1_GRIFR</name>